<gene>
    <name evidence="1" type="ORF">XarbCFBP7409_00955</name>
</gene>
<sequence length="68" mass="7781">MHGISRAAAKSVRAMMELDKADQMPGFSLNPRTWMCGLLQRDLHIRLLQGTCMYHCCRGTCINNWQGR</sequence>
<name>A0A2S7A881_9XANT</name>
<dbReference type="Proteomes" id="UP000238049">
    <property type="component" value="Unassembled WGS sequence"/>
</dbReference>
<organism evidence="1 2">
    <name type="scientific">Xanthomonas arboricola pv. guizotiae</name>
    <dbReference type="NCBI Taxonomy" id="487867"/>
    <lineage>
        <taxon>Bacteria</taxon>
        <taxon>Pseudomonadati</taxon>
        <taxon>Pseudomonadota</taxon>
        <taxon>Gammaproteobacteria</taxon>
        <taxon>Lysobacterales</taxon>
        <taxon>Lysobacteraceae</taxon>
        <taxon>Xanthomonas</taxon>
    </lineage>
</organism>
<reference evidence="1 2" key="1">
    <citation type="submission" date="2016-08" db="EMBL/GenBank/DDBJ databases">
        <title>Evolution of the type three secretion system and type three effector repertoires in Xanthomonas.</title>
        <authorList>
            <person name="Merda D."/>
            <person name="Briand M."/>
            <person name="Bosis E."/>
            <person name="Rousseau C."/>
            <person name="Portier P."/>
            <person name="Jacques M.-A."/>
            <person name="Fischer-Le Saux M."/>
        </authorList>
    </citation>
    <scope>NUCLEOTIDE SEQUENCE [LARGE SCALE GENOMIC DNA]</scope>
    <source>
        <strain evidence="1 2">CFBP 7409</strain>
    </source>
</reference>
<dbReference type="AlphaFoldDB" id="A0A2S7A881"/>
<protein>
    <submittedName>
        <fullName evidence="1">Uncharacterized protein</fullName>
    </submittedName>
</protein>
<comment type="caution">
    <text evidence="1">The sequence shown here is derived from an EMBL/GenBank/DDBJ whole genome shotgun (WGS) entry which is preliminary data.</text>
</comment>
<proteinExistence type="predicted"/>
<dbReference type="EMBL" id="MDSL01000001">
    <property type="protein sequence ID" value="PPU04755.1"/>
    <property type="molecule type" value="Genomic_DNA"/>
</dbReference>
<evidence type="ECO:0000313" key="2">
    <source>
        <dbReference type="Proteomes" id="UP000238049"/>
    </source>
</evidence>
<accession>A0A2S7A881</accession>
<evidence type="ECO:0000313" key="1">
    <source>
        <dbReference type="EMBL" id="PPU04755.1"/>
    </source>
</evidence>